<keyword evidence="3" id="KW-0547">Nucleotide-binding</keyword>
<dbReference type="AlphaFoldDB" id="A0A494WZV1"/>
<name>A0A494WZV1_9FIRM</name>
<reference evidence="3 4" key="1">
    <citation type="submission" date="2018-10" db="EMBL/GenBank/DDBJ databases">
        <authorList>
            <person name="Grouzdev D.S."/>
            <person name="Krutkina M.S."/>
            <person name="Tourova T.P."/>
            <person name="Nazina T.N."/>
        </authorList>
    </citation>
    <scope>NUCLEOTIDE SEQUENCE [LARGE SCALE GENOMIC DNA]</scope>
    <source>
        <strain evidence="3 4">435</strain>
    </source>
</reference>
<dbReference type="Proteomes" id="UP000271256">
    <property type="component" value="Unassembled WGS sequence"/>
</dbReference>
<evidence type="ECO:0000256" key="1">
    <source>
        <dbReference type="SAM" id="MobiDB-lite"/>
    </source>
</evidence>
<dbReference type="InterPro" id="IPR011579">
    <property type="entry name" value="ATPase_dom"/>
</dbReference>
<dbReference type="PANTHER" id="PTHR34704">
    <property type="entry name" value="ATPASE"/>
    <property type="match status" value="1"/>
</dbReference>
<evidence type="ECO:0000259" key="2">
    <source>
        <dbReference type="Pfam" id="PF01637"/>
    </source>
</evidence>
<evidence type="ECO:0000313" key="4">
    <source>
        <dbReference type="Proteomes" id="UP000271256"/>
    </source>
</evidence>
<gene>
    <name evidence="3" type="ORF">D7024_03390</name>
</gene>
<dbReference type="PANTHER" id="PTHR34704:SF1">
    <property type="entry name" value="ATPASE"/>
    <property type="match status" value="1"/>
</dbReference>
<feature type="domain" description="ATPase" evidence="2">
    <location>
        <begin position="3"/>
        <end position="47"/>
    </location>
</feature>
<dbReference type="SUPFAM" id="SSF52540">
    <property type="entry name" value="P-loop containing nucleoside triphosphate hydrolases"/>
    <property type="match status" value="1"/>
</dbReference>
<dbReference type="GO" id="GO:0005524">
    <property type="term" value="F:ATP binding"/>
    <property type="evidence" value="ECO:0007669"/>
    <property type="project" value="UniProtKB-KW"/>
</dbReference>
<protein>
    <submittedName>
        <fullName evidence="3">ATP-binding protein</fullName>
    </submittedName>
</protein>
<feature type="region of interest" description="Disordered" evidence="1">
    <location>
        <begin position="97"/>
        <end position="130"/>
    </location>
</feature>
<dbReference type="OrthoDB" id="9813134at2"/>
<keyword evidence="3" id="KW-0067">ATP-binding</keyword>
<dbReference type="Gene3D" id="3.40.50.300">
    <property type="entry name" value="P-loop containing nucleotide triphosphate hydrolases"/>
    <property type="match status" value="1"/>
</dbReference>
<proteinExistence type="predicted"/>
<keyword evidence="4" id="KW-1185">Reference proteome</keyword>
<organism evidence="3 4">
    <name type="scientific">Desulfofundulus salinus</name>
    <dbReference type="NCBI Taxonomy" id="2419843"/>
    <lineage>
        <taxon>Bacteria</taxon>
        <taxon>Bacillati</taxon>
        <taxon>Bacillota</taxon>
        <taxon>Clostridia</taxon>
        <taxon>Eubacteriales</taxon>
        <taxon>Peptococcaceae</taxon>
        <taxon>Desulfofundulus</taxon>
    </lineage>
</organism>
<comment type="caution">
    <text evidence="3">The sequence shown here is derived from an EMBL/GenBank/DDBJ whole genome shotgun (WGS) entry which is preliminary data.</text>
</comment>
<dbReference type="InterPro" id="IPR027417">
    <property type="entry name" value="P-loop_NTPase"/>
</dbReference>
<evidence type="ECO:0000313" key="3">
    <source>
        <dbReference type="EMBL" id="RKO66084.1"/>
    </source>
</evidence>
<accession>A0A494WZV1</accession>
<dbReference type="Pfam" id="PF01637">
    <property type="entry name" value="ATPase_2"/>
    <property type="match status" value="1"/>
</dbReference>
<sequence>MVFVNRKTELNWLEEAYRSSRAQLLVLYGRRRVGKTELLRGFCREKRHVFLLPHFSGCRMCIKAGSHCYWQRPGCRFWVAPQGSISPVAAAASRSFPGRLPPAGHSRPAGGGNGAGIPTPGSLHGRGTVY</sequence>
<dbReference type="EMBL" id="RBWE01000001">
    <property type="protein sequence ID" value="RKO66084.1"/>
    <property type="molecule type" value="Genomic_DNA"/>
</dbReference>